<dbReference type="Pfam" id="PF00144">
    <property type="entry name" value="Beta-lactamase"/>
    <property type="match status" value="1"/>
</dbReference>
<dbReference type="RefSeq" id="WP_266261760.1">
    <property type="nucleotide sequence ID" value="NZ_JAMXWF010000057.1"/>
</dbReference>
<evidence type="ECO:0000313" key="3">
    <source>
        <dbReference type="EMBL" id="MDQ6413351.1"/>
    </source>
</evidence>
<protein>
    <submittedName>
        <fullName evidence="3">Beta-lactamase family protein</fullName>
    </submittedName>
    <submittedName>
        <fullName evidence="2">Serine hydrolase</fullName>
    </submittedName>
</protein>
<organism evidence="3 5">
    <name type="scientific">Paraburkholderia madseniana</name>
    <dbReference type="NCBI Taxonomy" id="2599607"/>
    <lineage>
        <taxon>Bacteria</taxon>
        <taxon>Pseudomonadati</taxon>
        <taxon>Pseudomonadota</taxon>
        <taxon>Betaproteobacteria</taxon>
        <taxon>Burkholderiales</taxon>
        <taxon>Burkholderiaceae</taxon>
        <taxon>Paraburkholderia</taxon>
    </lineage>
</organism>
<keyword evidence="4" id="KW-1185">Reference proteome</keyword>
<dbReference type="AlphaFoldDB" id="A0AAP5BM39"/>
<dbReference type="InterPro" id="IPR012338">
    <property type="entry name" value="Beta-lactam/transpept-like"/>
</dbReference>
<dbReference type="EMBL" id="JAMXWF010000057">
    <property type="protein sequence ID" value="MDQ6413351.1"/>
    <property type="molecule type" value="Genomic_DNA"/>
</dbReference>
<sequence>MTFLMPIAEDATQLGFAAEPLAHLDALIRRHVAEGRYPGCQIALARHGRLAFAKTYGTAVIESATPVDDRTLWQLYSGTKPLIAALLWVLVEEGRISFADRVADHLPGFGTNGKGEITILQLLTHQAGFPSAVISEAAWQDHALLAKEVAAIELEWEPGSRTVYHVRSAHWVAAALAEAVTGKDFRVALKERVLTPLGLERDIVVGFAGIEKSRIAPMYACRDDGSIGQIESENSALWLEAGIPSSGGYATAQGLAAYYQMLINSGEFSGVRLFSPRLVSYATQNFTGERVDELFKVPMRRALGPHVRGEAPLVRSLGTLAHPRTIGQGGNGCSVAWGDPDSGVSFAYLTNLRTSEPWHSARLEYVSNLVHSAIR</sequence>
<evidence type="ECO:0000259" key="1">
    <source>
        <dbReference type="Pfam" id="PF00144"/>
    </source>
</evidence>
<dbReference type="Proteomes" id="UP001209412">
    <property type="component" value="Unassembled WGS sequence"/>
</dbReference>
<evidence type="ECO:0000313" key="5">
    <source>
        <dbReference type="Proteomes" id="UP001242288"/>
    </source>
</evidence>
<dbReference type="InterPro" id="IPR001466">
    <property type="entry name" value="Beta-lactam-related"/>
</dbReference>
<gene>
    <name evidence="3" type="ORF">NIE36_40215</name>
    <name evidence="2" type="ORF">OSB80_40310</name>
</gene>
<dbReference type="Proteomes" id="UP001242288">
    <property type="component" value="Unassembled WGS sequence"/>
</dbReference>
<comment type="caution">
    <text evidence="3">The sequence shown here is derived from an EMBL/GenBank/DDBJ whole genome shotgun (WGS) entry which is preliminary data.</text>
</comment>
<evidence type="ECO:0000313" key="2">
    <source>
        <dbReference type="EMBL" id="MCX4151538.1"/>
    </source>
</evidence>
<name>A0AAP5BM39_9BURK</name>
<dbReference type="GO" id="GO:0016787">
    <property type="term" value="F:hydrolase activity"/>
    <property type="evidence" value="ECO:0007669"/>
    <property type="project" value="UniProtKB-KW"/>
</dbReference>
<feature type="domain" description="Beta-lactamase-related" evidence="1">
    <location>
        <begin position="24"/>
        <end position="357"/>
    </location>
</feature>
<dbReference type="Gene3D" id="3.40.710.10">
    <property type="entry name" value="DD-peptidase/beta-lactamase superfamily"/>
    <property type="match status" value="1"/>
</dbReference>
<dbReference type="PANTHER" id="PTHR43283:SF3">
    <property type="entry name" value="BETA-LACTAMASE FAMILY PROTEIN (AFU_ORTHOLOGUE AFUA_5G07500)"/>
    <property type="match status" value="1"/>
</dbReference>
<reference evidence="3" key="1">
    <citation type="submission" date="2022-06" db="EMBL/GenBank/DDBJ databases">
        <title>PHB producers.</title>
        <authorList>
            <person name="Besaury L."/>
        </authorList>
    </citation>
    <scope>NUCLEOTIDE SEQUENCE</scope>
    <source>
        <strain evidence="3 4">SEWS6</strain>
    </source>
</reference>
<dbReference type="InterPro" id="IPR050789">
    <property type="entry name" value="Diverse_Enzym_Activities"/>
</dbReference>
<keyword evidence="2" id="KW-0378">Hydrolase</keyword>
<dbReference type="SUPFAM" id="SSF56601">
    <property type="entry name" value="beta-lactamase/transpeptidase-like"/>
    <property type="match status" value="1"/>
</dbReference>
<accession>A0AAP5BM39</accession>
<dbReference type="EMBL" id="JAPKHW010000057">
    <property type="protein sequence ID" value="MCX4151538.1"/>
    <property type="molecule type" value="Genomic_DNA"/>
</dbReference>
<evidence type="ECO:0000313" key="4">
    <source>
        <dbReference type="Proteomes" id="UP001209412"/>
    </source>
</evidence>
<proteinExistence type="predicted"/>
<dbReference type="PANTHER" id="PTHR43283">
    <property type="entry name" value="BETA-LACTAMASE-RELATED"/>
    <property type="match status" value="1"/>
</dbReference>